<dbReference type="EMBL" id="KN823248">
    <property type="protein sequence ID" value="KIO18971.1"/>
    <property type="molecule type" value="Genomic_DNA"/>
</dbReference>
<organism evidence="1 2">
    <name type="scientific">Tulasnella calospora MUT 4182</name>
    <dbReference type="NCBI Taxonomy" id="1051891"/>
    <lineage>
        <taxon>Eukaryota</taxon>
        <taxon>Fungi</taxon>
        <taxon>Dikarya</taxon>
        <taxon>Basidiomycota</taxon>
        <taxon>Agaricomycotina</taxon>
        <taxon>Agaricomycetes</taxon>
        <taxon>Cantharellales</taxon>
        <taxon>Tulasnellaceae</taxon>
        <taxon>Tulasnella</taxon>
    </lineage>
</organism>
<accession>A0A0C3Q5Q1</accession>
<sequence length="60" mass="7058">MLLLKSLECKKMKMVLSPILLLEQDESRRSWSAFGADDPRMPERCRVHTLPQKTNQRESE</sequence>
<dbReference type="AlphaFoldDB" id="A0A0C3Q5Q1"/>
<name>A0A0C3Q5Q1_9AGAM</name>
<protein>
    <submittedName>
        <fullName evidence="1">Uncharacterized protein</fullName>
    </submittedName>
</protein>
<reference evidence="2" key="2">
    <citation type="submission" date="2015-01" db="EMBL/GenBank/DDBJ databases">
        <title>Evolutionary Origins and Diversification of the Mycorrhizal Mutualists.</title>
        <authorList>
            <consortium name="DOE Joint Genome Institute"/>
            <consortium name="Mycorrhizal Genomics Consortium"/>
            <person name="Kohler A."/>
            <person name="Kuo A."/>
            <person name="Nagy L.G."/>
            <person name="Floudas D."/>
            <person name="Copeland A."/>
            <person name="Barry K.W."/>
            <person name="Cichocki N."/>
            <person name="Veneault-Fourrey C."/>
            <person name="LaButti K."/>
            <person name="Lindquist E.A."/>
            <person name="Lipzen A."/>
            <person name="Lundell T."/>
            <person name="Morin E."/>
            <person name="Murat C."/>
            <person name="Riley R."/>
            <person name="Ohm R."/>
            <person name="Sun H."/>
            <person name="Tunlid A."/>
            <person name="Henrissat B."/>
            <person name="Grigoriev I.V."/>
            <person name="Hibbett D.S."/>
            <person name="Martin F."/>
        </authorList>
    </citation>
    <scope>NUCLEOTIDE SEQUENCE [LARGE SCALE GENOMIC DNA]</scope>
    <source>
        <strain evidence="2">MUT 4182</strain>
    </source>
</reference>
<reference evidence="1 2" key="1">
    <citation type="submission" date="2014-04" db="EMBL/GenBank/DDBJ databases">
        <authorList>
            <consortium name="DOE Joint Genome Institute"/>
            <person name="Kuo A."/>
            <person name="Girlanda M."/>
            <person name="Perotto S."/>
            <person name="Kohler A."/>
            <person name="Nagy L.G."/>
            <person name="Floudas D."/>
            <person name="Copeland A."/>
            <person name="Barry K.W."/>
            <person name="Cichocki N."/>
            <person name="Veneault-Fourrey C."/>
            <person name="LaButti K."/>
            <person name="Lindquist E.A."/>
            <person name="Lipzen A."/>
            <person name="Lundell T."/>
            <person name="Morin E."/>
            <person name="Murat C."/>
            <person name="Sun H."/>
            <person name="Tunlid A."/>
            <person name="Henrissat B."/>
            <person name="Grigoriev I.V."/>
            <person name="Hibbett D.S."/>
            <person name="Martin F."/>
            <person name="Nordberg H.P."/>
            <person name="Cantor M.N."/>
            <person name="Hua S.X."/>
        </authorList>
    </citation>
    <scope>NUCLEOTIDE SEQUENCE [LARGE SCALE GENOMIC DNA]</scope>
    <source>
        <strain evidence="1 2">MUT 4182</strain>
    </source>
</reference>
<keyword evidence="2" id="KW-1185">Reference proteome</keyword>
<evidence type="ECO:0000313" key="2">
    <source>
        <dbReference type="Proteomes" id="UP000054248"/>
    </source>
</evidence>
<dbReference type="Proteomes" id="UP000054248">
    <property type="component" value="Unassembled WGS sequence"/>
</dbReference>
<dbReference type="HOGENOM" id="CLU_2943551_0_0_1"/>
<proteinExistence type="predicted"/>
<evidence type="ECO:0000313" key="1">
    <source>
        <dbReference type="EMBL" id="KIO18971.1"/>
    </source>
</evidence>
<gene>
    <name evidence="1" type="ORF">M407DRAFT_153389</name>
</gene>